<evidence type="ECO:0000256" key="4">
    <source>
        <dbReference type="ARBA" id="ARBA00022695"/>
    </source>
</evidence>
<evidence type="ECO:0000256" key="3">
    <source>
        <dbReference type="ARBA" id="ARBA00022679"/>
    </source>
</evidence>
<dbReference type="GO" id="GO:1990404">
    <property type="term" value="F:NAD+-protein mono-ADP-ribosyltransferase activity"/>
    <property type="evidence" value="ECO:0007669"/>
    <property type="project" value="TreeGrafter"/>
</dbReference>
<evidence type="ECO:0000256" key="9">
    <source>
        <dbReference type="RuleBase" id="RU362114"/>
    </source>
</evidence>
<feature type="region of interest" description="Disordered" evidence="10">
    <location>
        <begin position="103"/>
        <end position="192"/>
    </location>
</feature>
<keyword evidence="6 9" id="KW-0520">NAD</keyword>
<dbReference type="FunFam" id="3.90.228.10:FF:000003">
    <property type="entry name" value="TCDD-inducible poly [ADP-ribose] polymerase"/>
    <property type="match status" value="1"/>
</dbReference>
<dbReference type="InterPro" id="IPR012317">
    <property type="entry name" value="Poly(ADP-ribose)pol_cat_dom"/>
</dbReference>
<dbReference type="EC" id="2.4.2.-" evidence="9"/>
<dbReference type="Pfam" id="PF00644">
    <property type="entry name" value="PARP"/>
    <property type="match status" value="1"/>
</dbReference>
<evidence type="ECO:0000313" key="14">
    <source>
        <dbReference type="Proteomes" id="UP000694520"/>
    </source>
</evidence>
<dbReference type="GO" id="GO:0005634">
    <property type="term" value="C:nucleus"/>
    <property type="evidence" value="ECO:0007669"/>
    <property type="project" value="UniProtKB-SubCell"/>
</dbReference>
<feature type="domain" description="PARP catalytic" evidence="12">
    <location>
        <begin position="356"/>
        <end position="567"/>
    </location>
</feature>
<dbReference type="GeneTree" id="ENSGT00940000156857"/>
<keyword evidence="4" id="KW-0548">Nucleotidyltransferase</keyword>
<evidence type="ECO:0000259" key="11">
    <source>
        <dbReference type="PROSITE" id="PS50918"/>
    </source>
</evidence>
<feature type="domain" description="WWE" evidence="11">
    <location>
        <begin position="224"/>
        <end position="308"/>
    </location>
</feature>
<dbReference type="CDD" id="cd01439">
    <property type="entry name" value="TCCD_inducible_PARP_like"/>
    <property type="match status" value="1"/>
</dbReference>
<keyword evidence="3 9" id="KW-0808">Transferase</keyword>
<dbReference type="AlphaFoldDB" id="A0A8C0AAL0"/>
<reference evidence="13" key="2">
    <citation type="submission" date="2025-08" db="UniProtKB">
        <authorList>
            <consortium name="Ensembl"/>
        </authorList>
    </citation>
    <scope>IDENTIFICATION</scope>
</reference>
<feature type="region of interest" description="Disordered" evidence="10">
    <location>
        <begin position="1"/>
        <end position="20"/>
    </location>
</feature>
<dbReference type="PANTHER" id="PTHR45740:SF4">
    <property type="entry name" value="PROTEIN MONO-ADP-RIBOSYLTRANSFERASE PARP11"/>
    <property type="match status" value="1"/>
</dbReference>
<reference evidence="13" key="3">
    <citation type="submission" date="2025-09" db="UniProtKB">
        <authorList>
            <consortium name="Ensembl"/>
        </authorList>
    </citation>
    <scope>IDENTIFICATION</scope>
</reference>
<organism evidence="13 14">
    <name type="scientific">Bos mutus grunniens</name>
    <name type="common">Wild yak</name>
    <name type="synonym">Bos grunniens</name>
    <dbReference type="NCBI Taxonomy" id="30521"/>
    <lineage>
        <taxon>Eukaryota</taxon>
        <taxon>Metazoa</taxon>
        <taxon>Chordata</taxon>
        <taxon>Craniata</taxon>
        <taxon>Vertebrata</taxon>
        <taxon>Euteleostomi</taxon>
        <taxon>Mammalia</taxon>
        <taxon>Eutheria</taxon>
        <taxon>Laurasiatheria</taxon>
        <taxon>Artiodactyla</taxon>
        <taxon>Ruminantia</taxon>
        <taxon>Pecora</taxon>
        <taxon>Bovidae</taxon>
        <taxon>Bovinae</taxon>
        <taxon>Bos</taxon>
    </lineage>
</organism>
<dbReference type="Gene3D" id="3.30.720.50">
    <property type="match status" value="1"/>
</dbReference>
<dbReference type="Ensembl" id="ENSBGRT00000022849.1">
    <property type="protein sequence ID" value="ENSBGRP00000019734.1"/>
    <property type="gene ID" value="ENSBGRG00000012455.1"/>
</dbReference>
<gene>
    <name evidence="13" type="primary">PARP11</name>
</gene>
<reference evidence="13" key="1">
    <citation type="submission" date="2019-05" db="EMBL/GenBank/DDBJ databases">
        <authorList>
            <person name="Zhang S."/>
            <person name="Liu J."/>
        </authorList>
    </citation>
    <scope>NUCLEOTIDE SEQUENCE [LARGE SCALE GENOMIC DNA]</scope>
</reference>
<evidence type="ECO:0000259" key="12">
    <source>
        <dbReference type="PROSITE" id="PS51059"/>
    </source>
</evidence>
<dbReference type="InterPro" id="IPR004170">
    <property type="entry name" value="WWE_dom"/>
</dbReference>
<dbReference type="InterPro" id="IPR037197">
    <property type="entry name" value="WWE_dom_sf"/>
</dbReference>
<keyword evidence="7" id="KW-0539">Nucleus</keyword>
<evidence type="ECO:0000313" key="13">
    <source>
        <dbReference type="Ensembl" id="ENSBGRP00000019734.1"/>
    </source>
</evidence>
<dbReference type="InterPro" id="IPR051712">
    <property type="entry name" value="ARTD-AVP"/>
</dbReference>
<feature type="compositionally biased region" description="Polar residues" evidence="10">
    <location>
        <begin position="8"/>
        <end position="20"/>
    </location>
</feature>
<dbReference type="PROSITE" id="PS50918">
    <property type="entry name" value="WWE"/>
    <property type="match status" value="1"/>
</dbReference>
<evidence type="ECO:0000256" key="1">
    <source>
        <dbReference type="ARBA" id="ARBA00004123"/>
    </source>
</evidence>
<dbReference type="PROSITE" id="PS51059">
    <property type="entry name" value="PARP_CATALYTIC"/>
    <property type="match status" value="1"/>
</dbReference>
<dbReference type="Proteomes" id="UP000694520">
    <property type="component" value="Chromosome 5"/>
</dbReference>
<dbReference type="GO" id="GO:0003950">
    <property type="term" value="F:NAD+ poly-ADP-ribosyltransferase activity"/>
    <property type="evidence" value="ECO:0007669"/>
    <property type="project" value="UniProtKB-UniRule"/>
</dbReference>
<proteinExistence type="inferred from homology"/>
<feature type="compositionally biased region" description="Gly residues" evidence="10">
    <location>
        <begin position="124"/>
        <end position="134"/>
    </location>
</feature>
<accession>A0A8C0AAL0</accession>
<evidence type="ECO:0000256" key="2">
    <source>
        <dbReference type="ARBA" id="ARBA00022676"/>
    </source>
</evidence>
<dbReference type="Pfam" id="PF02825">
    <property type="entry name" value="WWE"/>
    <property type="match status" value="1"/>
</dbReference>
<dbReference type="PANTHER" id="PTHR45740">
    <property type="entry name" value="POLY [ADP-RIBOSE] POLYMERASE"/>
    <property type="match status" value="1"/>
</dbReference>
<evidence type="ECO:0000256" key="5">
    <source>
        <dbReference type="ARBA" id="ARBA00022765"/>
    </source>
</evidence>
<evidence type="ECO:0000256" key="10">
    <source>
        <dbReference type="SAM" id="MobiDB-lite"/>
    </source>
</evidence>
<keyword evidence="5" id="KW-0013">ADP-ribosylation</keyword>
<protein>
    <recommendedName>
        <fullName evidence="9">Poly [ADP-ribose] polymerase</fullName>
        <shortName evidence="9">PARP</shortName>
        <ecNumber evidence="9">2.4.2.-</ecNumber>
    </recommendedName>
</protein>
<dbReference type="GO" id="GO:0016779">
    <property type="term" value="F:nucleotidyltransferase activity"/>
    <property type="evidence" value="ECO:0007669"/>
    <property type="project" value="UniProtKB-KW"/>
</dbReference>
<dbReference type="SUPFAM" id="SSF56399">
    <property type="entry name" value="ADP-ribosylation"/>
    <property type="match status" value="1"/>
</dbReference>
<dbReference type="Gene3D" id="3.90.228.10">
    <property type="match status" value="1"/>
</dbReference>
<evidence type="ECO:0000256" key="6">
    <source>
        <dbReference type="ARBA" id="ARBA00023027"/>
    </source>
</evidence>
<keyword evidence="2 9" id="KW-0328">Glycosyltransferase</keyword>
<comment type="similarity">
    <text evidence="8">Belongs to the ARTD/PARP family.</text>
</comment>
<evidence type="ECO:0000256" key="7">
    <source>
        <dbReference type="ARBA" id="ARBA00023242"/>
    </source>
</evidence>
<keyword evidence="14" id="KW-1185">Reference proteome</keyword>
<comment type="subcellular location">
    <subcellularLocation>
        <location evidence="1">Nucleus</location>
    </subcellularLocation>
</comment>
<sequence length="567" mass="63948">MKVKSESEVAQSCPTLSDPTDCSLPGSSIHGIFQARVLEWGASAFSGKLVLRAINSQACLPLGHYAVINKYKRKNSQRGSLRVDVTLQLQAWTCAWTENPLKSPGPLRSWQAPPTPRRDRKGASGAGRASGDGVGPALVGRLQPEVGRFGVQRRRPVTGEKEAYEKVASPALGSRGPSEKSSAPTLRPAPSPRLSPLDFATAMWEANPEMFHKAEEFLSKTTDSEVDEMDTSDTQWGWFYLAECGKWHMFQPDTNIQCSVSSEDIEKSFKANPCGSISFTTSKFSYKIDFAEMKQMNLTTGKQRLIKRAPFSISAFSYICENEAIPMPPHWENVNTELPYQVRAAPSDHPPTGEVGRTLQHSAIFSFQLIPLHNQTHEYNEVASLFGKTMDRNRIKRIQRIQNLDLWEFFCRKKAQLKKKRGVPQINEQMLFHGTSSEFVEAICIHNFDWRINGIHGALFGKGTYFARDAAYSSRFCKDDVKHGNTFQIHGVSLPQRHLFRTHKSMFLARVLIGDYINGDSKYMRPPSKDGSYVNLYDSCVDDTWNPRVFVVFDANQIYPEYLIDFH</sequence>
<dbReference type="SUPFAM" id="SSF117839">
    <property type="entry name" value="WWE domain"/>
    <property type="match status" value="1"/>
</dbReference>
<name>A0A8C0AAL0_BOSMU</name>
<evidence type="ECO:0000256" key="8">
    <source>
        <dbReference type="ARBA" id="ARBA00024347"/>
    </source>
</evidence>